<dbReference type="Gene3D" id="1.10.12.10">
    <property type="entry name" value="Lyase 2-enoyl-coa Hydratase, Chain A, domain 2"/>
    <property type="match status" value="1"/>
</dbReference>
<comment type="caution">
    <text evidence="4">The sequence shown here is derived from an EMBL/GenBank/DDBJ whole genome shotgun (WGS) entry which is preliminary data.</text>
</comment>
<dbReference type="PANTHER" id="PTHR11941:SF54">
    <property type="entry name" value="ENOYL-COA HYDRATASE, MITOCHONDRIAL"/>
    <property type="match status" value="1"/>
</dbReference>
<dbReference type="Proteomes" id="UP000318509">
    <property type="component" value="Unassembled WGS sequence"/>
</dbReference>
<dbReference type="PROSITE" id="PS00166">
    <property type="entry name" value="ENOYL_COA_HYDRATASE"/>
    <property type="match status" value="1"/>
</dbReference>
<dbReference type="Gene3D" id="3.90.226.10">
    <property type="entry name" value="2-enoyl-CoA Hydratase, Chain A, domain 1"/>
    <property type="match status" value="1"/>
</dbReference>
<dbReference type="InterPro" id="IPR014748">
    <property type="entry name" value="Enoyl-CoA_hydra_C"/>
</dbReference>
<reference evidence="4 5" key="1">
    <citation type="journal article" date="2019" name="Nat. Microbiol.">
        <title>Mediterranean grassland soil C-N compound turnover is dependent on rainfall and depth, and is mediated by genomically divergent microorganisms.</title>
        <authorList>
            <person name="Diamond S."/>
            <person name="Andeer P.F."/>
            <person name="Li Z."/>
            <person name="Crits-Christoph A."/>
            <person name="Burstein D."/>
            <person name="Anantharaman K."/>
            <person name="Lane K.R."/>
            <person name="Thomas B.C."/>
            <person name="Pan C."/>
            <person name="Northen T.R."/>
            <person name="Banfield J.F."/>
        </authorList>
    </citation>
    <scope>NUCLEOTIDE SEQUENCE [LARGE SCALE GENOMIC DNA]</scope>
    <source>
        <strain evidence="4">NP_3</strain>
    </source>
</reference>
<evidence type="ECO:0000313" key="5">
    <source>
        <dbReference type="Proteomes" id="UP000318509"/>
    </source>
</evidence>
<organism evidence="4 5">
    <name type="scientific">Candidatus Segetimicrobium genomatis</name>
    <dbReference type="NCBI Taxonomy" id="2569760"/>
    <lineage>
        <taxon>Bacteria</taxon>
        <taxon>Bacillati</taxon>
        <taxon>Candidatus Sysuimicrobiota</taxon>
        <taxon>Candidatus Sysuimicrobiia</taxon>
        <taxon>Candidatus Sysuimicrobiales</taxon>
        <taxon>Candidatus Segetimicrobiaceae</taxon>
        <taxon>Candidatus Segetimicrobium</taxon>
    </lineage>
</organism>
<dbReference type="GO" id="GO:0016829">
    <property type="term" value="F:lyase activity"/>
    <property type="evidence" value="ECO:0007669"/>
    <property type="project" value="UniProtKB-KW"/>
</dbReference>
<dbReference type="SUPFAM" id="SSF52096">
    <property type="entry name" value="ClpP/crotonase"/>
    <property type="match status" value="1"/>
</dbReference>
<dbReference type="EMBL" id="VBAK01000108">
    <property type="protein sequence ID" value="TMI90611.1"/>
    <property type="molecule type" value="Genomic_DNA"/>
</dbReference>
<accession>A0A537K4B2</accession>
<evidence type="ECO:0000313" key="4">
    <source>
        <dbReference type="EMBL" id="TMI90611.1"/>
    </source>
</evidence>
<dbReference type="AlphaFoldDB" id="A0A537K4B2"/>
<dbReference type="InterPro" id="IPR001753">
    <property type="entry name" value="Enoyl-CoA_hydra/iso"/>
</dbReference>
<evidence type="ECO:0000256" key="1">
    <source>
        <dbReference type="ARBA" id="ARBA00005254"/>
    </source>
</evidence>
<name>A0A537K4B2_9BACT</name>
<dbReference type="Pfam" id="PF00378">
    <property type="entry name" value="ECH_1"/>
    <property type="match status" value="1"/>
</dbReference>
<proteinExistence type="inferred from homology"/>
<evidence type="ECO:0000256" key="2">
    <source>
        <dbReference type="ARBA" id="ARBA00023239"/>
    </source>
</evidence>
<dbReference type="GO" id="GO:0006635">
    <property type="term" value="P:fatty acid beta-oxidation"/>
    <property type="evidence" value="ECO:0007669"/>
    <property type="project" value="TreeGrafter"/>
</dbReference>
<sequence length="259" mass="28155">MDDLRVAERGAVSTLVLNRPAKRNAITLEMWQALPALLADLASDPELRVLVVRGAGAEAFASGADISEFERVRSDRATARHYSRVVEAADLALAAFPRPTIAMIHGFCVGGGLEVALACDLRFADRAATFGITASRLGIIYGLTSTRRLAGIVGPSHARDILFSARLVGVEEARAMGLVNMVCEPDALEAQTRAYARSLAELAPLSQRGAKLMLQHLLGEGEMTESDLLAFVDQAYDSEDYREGVRAFLEKRRPRFRGR</sequence>
<dbReference type="CDD" id="cd06558">
    <property type="entry name" value="crotonase-like"/>
    <property type="match status" value="1"/>
</dbReference>
<dbReference type="PANTHER" id="PTHR11941">
    <property type="entry name" value="ENOYL-COA HYDRATASE-RELATED"/>
    <property type="match status" value="1"/>
</dbReference>
<comment type="similarity">
    <text evidence="1 3">Belongs to the enoyl-CoA hydratase/isomerase family.</text>
</comment>
<dbReference type="InterPro" id="IPR018376">
    <property type="entry name" value="Enoyl-CoA_hyd/isom_CS"/>
</dbReference>
<keyword evidence="2" id="KW-0456">Lyase</keyword>
<protein>
    <submittedName>
        <fullName evidence="4">Enoyl-CoA hydratase</fullName>
    </submittedName>
</protein>
<dbReference type="InterPro" id="IPR029045">
    <property type="entry name" value="ClpP/crotonase-like_dom_sf"/>
</dbReference>
<evidence type="ECO:0000256" key="3">
    <source>
        <dbReference type="RuleBase" id="RU003707"/>
    </source>
</evidence>
<gene>
    <name evidence="4" type="ORF">E6H00_06125</name>
</gene>
<dbReference type="NCBIfam" id="NF004781">
    <property type="entry name" value="PRK06127.1"/>
    <property type="match status" value="1"/>
</dbReference>